<keyword evidence="1" id="KW-0812">Transmembrane</keyword>
<evidence type="ECO:0000313" key="2">
    <source>
        <dbReference type="EMBL" id="ARD97434.1"/>
    </source>
</evidence>
<dbReference type="InterPro" id="IPR031709">
    <property type="entry name" value="PutAbiC"/>
</dbReference>
<accession>A0A1V0NBY1</accession>
<dbReference type="AlphaFoldDB" id="A0A1V0NBY1"/>
<dbReference type="EMBL" id="CP016699">
    <property type="protein sequence ID" value="ARD97434.1"/>
    <property type="molecule type" value="Genomic_DNA"/>
</dbReference>
<keyword evidence="1" id="KW-0472">Membrane</keyword>
<dbReference type="RefSeq" id="WP_081144410.1">
    <property type="nucleotide sequence ID" value="NZ_BJMA01000072.1"/>
</dbReference>
<gene>
    <name evidence="2" type="ORF">LL275_pA087</name>
</gene>
<feature type="transmembrane region" description="Helical" evidence="1">
    <location>
        <begin position="49"/>
        <end position="67"/>
    </location>
</feature>
<proteinExistence type="predicted"/>
<dbReference type="Proteomes" id="UP000192085">
    <property type="component" value="Plasmid p275A"/>
</dbReference>
<keyword evidence="1" id="KW-1133">Transmembrane helix</keyword>
<geneLocation type="plasmid" evidence="3">
    <name>p275a</name>
</geneLocation>
<evidence type="ECO:0000313" key="3">
    <source>
        <dbReference type="Proteomes" id="UP000192085"/>
    </source>
</evidence>
<feature type="transmembrane region" description="Helical" evidence="1">
    <location>
        <begin position="7"/>
        <end position="29"/>
    </location>
</feature>
<evidence type="ECO:0000256" key="1">
    <source>
        <dbReference type="SAM" id="Phobius"/>
    </source>
</evidence>
<organism evidence="2 3">
    <name type="scientific">Lactococcus lactis subsp. lactis</name>
    <name type="common">Streptococcus lactis</name>
    <dbReference type="NCBI Taxonomy" id="1360"/>
    <lineage>
        <taxon>Bacteria</taxon>
        <taxon>Bacillati</taxon>
        <taxon>Bacillota</taxon>
        <taxon>Bacilli</taxon>
        <taxon>Lactobacillales</taxon>
        <taxon>Streptococcaceae</taxon>
        <taxon>Lactococcus</taxon>
    </lineage>
</organism>
<protein>
    <submittedName>
        <fullName evidence="2">Abortive phage resistance protein abiP</fullName>
    </submittedName>
</protein>
<dbReference type="Pfam" id="PF16872">
    <property type="entry name" value="putAbiC"/>
    <property type="match status" value="1"/>
</dbReference>
<name>A0A1V0NBY1_LACLL</name>
<sequence>MKKFFCIRTIIFVFVFVMLWKLPSFGLWYGANVKDKVSPNAINISRVELLKILISLIAPILTFLVFMNTLSIQKKNQEESEKLNNSDSANREFYSLLDLFKKEQNKSETIKAISFLYKNAINDKNANSFINDYNIHIGNGLNFSFNLFESTEFFPKTCNNPKYKKYKDKDLTKEQKVELVISRQFDDVYNKMSSYFKIFHRILKSLNKRFDEKKLDESDYKNYIGILRTQLSSEELVVILINSLYVKRGLGLGIELIGTNLFGDEKDFKINQHFVIPKPEIIQNDLSIFINDNEGKNIKKRKAYEENLKSIDNIAKFENIRNFKSFIKPELLVNFIGK</sequence>
<reference evidence="2 3" key="1">
    <citation type="journal article" date="2017" name="BMC Genomics">
        <title>Comparative and functional genomics of the Lactococcus lactis taxon; insights into evolution and niche adaptation.</title>
        <authorList>
            <person name="Kelleher P."/>
            <person name="Bottacini F."/>
            <person name="Mahony J."/>
            <person name="Kilcawley K.N."/>
            <person name="van Sinderen D."/>
        </authorList>
    </citation>
    <scope>NUCLEOTIDE SEQUENCE [LARGE SCALE GENOMIC DNA]</scope>
    <source>
        <strain evidence="2 3">275</strain>
        <plasmid evidence="3">p275a</plasmid>
    </source>
</reference>
<keyword evidence="2" id="KW-0614">Plasmid</keyword>